<protein>
    <recommendedName>
        <fullName evidence="11">RecA family profile 1 domain-containing protein</fullName>
    </recommendedName>
</protein>
<evidence type="ECO:0000256" key="4">
    <source>
        <dbReference type="ARBA" id="ARBA00022771"/>
    </source>
</evidence>
<dbReference type="GO" id="GO:0004252">
    <property type="term" value="F:serine-type endopeptidase activity"/>
    <property type="evidence" value="ECO:0007669"/>
    <property type="project" value="InterPro"/>
</dbReference>
<keyword evidence="4" id="KW-0863">Zinc-finger</keyword>
<organism evidence="12">
    <name type="scientific">Palpitomonas bilix</name>
    <dbReference type="NCBI Taxonomy" id="652834"/>
    <lineage>
        <taxon>Eukaryota</taxon>
        <taxon>Eukaryota incertae sedis</taxon>
    </lineage>
</organism>
<dbReference type="InterPro" id="IPR008269">
    <property type="entry name" value="Lon_proteolytic"/>
</dbReference>
<dbReference type="PRINTS" id="PR01874">
    <property type="entry name" value="DNAREPAIRADA"/>
</dbReference>
<proteinExistence type="inferred from homology"/>
<dbReference type="GO" id="GO:0005829">
    <property type="term" value="C:cytosol"/>
    <property type="evidence" value="ECO:0007669"/>
    <property type="project" value="TreeGrafter"/>
</dbReference>
<dbReference type="Pfam" id="PF18073">
    <property type="entry name" value="Zn_ribbon_LapB"/>
    <property type="match status" value="1"/>
</dbReference>
<evidence type="ECO:0000256" key="10">
    <source>
        <dbReference type="ARBA" id="ARBA00023204"/>
    </source>
</evidence>
<dbReference type="PANTHER" id="PTHR32472:SF10">
    <property type="entry name" value="DNA REPAIR PROTEIN RADA-LIKE PROTEIN"/>
    <property type="match status" value="1"/>
</dbReference>
<evidence type="ECO:0000256" key="7">
    <source>
        <dbReference type="ARBA" id="ARBA00022840"/>
    </source>
</evidence>
<dbReference type="InterPro" id="IPR027417">
    <property type="entry name" value="P-loop_NTPase"/>
</dbReference>
<evidence type="ECO:0000256" key="5">
    <source>
        <dbReference type="ARBA" id="ARBA00022801"/>
    </source>
</evidence>
<keyword evidence="7" id="KW-0067">ATP-binding</keyword>
<dbReference type="GO" id="GO:0004176">
    <property type="term" value="F:ATP-dependent peptidase activity"/>
    <property type="evidence" value="ECO:0007669"/>
    <property type="project" value="InterPro"/>
</dbReference>
<feature type="domain" description="RecA family profile 1" evidence="11">
    <location>
        <begin position="148"/>
        <end position="299"/>
    </location>
</feature>
<dbReference type="GO" id="GO:0006508">
    <property type="term" value="P:proteolysis"/>
    <property type="evidence" value="ECO:0007669"/>
    <property type="project" value="InterPro"/>
</dbReference>
<evidence type="ECO:0000256" key="6">
    <source>
        <dbReference type="ARBA" id="ARBA00022833"/>
    </source>
</evidence>
<keyword evidence="5" id="KW-0378">Hydrolase</keyword>
<dbReference type="GO" id="GO:0005524">
    <property type="term" value="F:ATP binding"/>
    <property type="evidence" value="ECO:0007669"/>
    <property type="project" value="UniProtKB-KW"/>
</dbReference>
<dbReference type="Gene3D" id="3.30.230.10">
    <property type="match status" value="1"/>
</dbReference>
<dbReference type="PANTHER" id="PTHR32472">
    <property type="entry name" value="DNA REPAIR PROTEIN RADA"/>
    <property type="match status" value="1"/>
</dbReference>
<dbReference type="GO" id="GO:0008270">
    <property type="term" value="F:zinc ion binding"/>
    <property type="evidence" value="ECO:0007669"/>
    <property type="project" value="UniProtKB-KW"/>
</dbReference>
<dbReference type="GO" id="GO:0140664">
    <property type="term" value="F:ATP-dependent DNA damage sensor activity"/>
    <property type="evidence" value="ECO:0007669"/>
    <property type="project" value="InterPro"/>
</dbReference>
<dbReference type="InterPro" id="IPR020588">
    <property type="entry name" value="RecA_ATP-bd"/>
</dbReference>
<dbReference type="GO" id="GO:0003684">
    <property type="term" value="F:damaged DNA binding"/>
    <property type="evidence" value="ECO:0007669"/>
    <property type="project" value="InterPro"/>
</dbReference>
<accession>A0A7S3DKJ7</accession>
<name>A0A7S3DKJ7_9EUKA</name>
<evidence type="ECO:0000256" key="9">
    <source>
        <dbReference type="ARBA" id="ARBA00023125"/>
    </source>
</evidence>
<dbReference type="InterPro" id="IPR014721">
    <property type="entry name" value="Ribsml_uS5_D2-typ_fold_subgr"/>
</dbReference>
<evidence type="ECO:0000256" key="8">
    <source>
        <dbReference type="ARBA" id="ARBA00023016"/>
    </source>
</evidence>
<keyword evidence="1" id="KW-0479">Metal-binding</keyword>
<sequence length="563" mass="60042">MLARRSIQLSVATTPRFALPRCHPVSHCHLSPPFYLTSRHISARLPSLRPPLSSSPLLHFAHSCTAPFLSSPPLRRCYSAKARTSYKCSSCGATAPKWEGKCSSCGEWGTLEQVVVASSSSRGGTGGRGASLSSSFSVVQLDEVTAATDSRTSTGIDELDLVLGGGLVQGSFILLGGDPGIGKSTLALQTADRLSQQGKKVVYISGEETLSQVKLRADRVGGMTHTFSVATESNVEVIVDYFSTVDTDADVLIIDSVQTLTSGSASTSMGSAHQIREISYMLMKLAKSTNTVILLIGHVTKDGAIAGPRALEHLVDTVLYFDAPMQTEAGDMRVLRSFKNRFGATNEMGVFEMTSEGLVSVPNPQSLFLSTSDVAYAGTSTTAVMEGSRGIVVQLQSLVGNKKDYSSPSYPDVRSIGIDVNRVRMLKAVMDRVVQTQLGGRDLHLNVVGGVKVNDPSADAPIVLSLLSSLLDTPIPKNVMSVGEVGLSGELLPVRNFRQRVLSAASVGIDTIFCSVKDKTNANRLKLDGVEIVGVKNISQLKMAVLGGKEIGRTTSRRKQQYE</sequence>
<keyword evidence="3" id="KW-0227">DNA damage</keyword>
<dbReference type="Pfam" id="PF05362">
    <property type="entry name" value="Lon_C"/>
    <property type="match status" value="1"/>
</dbReference>
<dbReference type="InterPro" id="IPR004504">
    <property type="entry name" value="DNA_repair_RadA"/>
</dbReference>
<dbReference type="InterPro" id="IPR003593">
    <property type="entry name" value="AAA+_ATPase"/>
</dbReference>
<evidence type="ECO:0000256" key="2">
    <source>
        <dbReference type="ARBA" id="ARBA00022741"/>
    </source>
</evidence>
<keyword evidence="2" id="KW-0547">Nucleotide-binding</keyword>
<dbReference type="SUPFAM" id="SSF52540">
    <property type="entry name" value="P-loop containing nucleoside triphosphate hydrolases"/>
    <property type="match status" value="1"/>
</dbReference>
<keyword evidence="9" id="KW-0238">DNA-binding</keyword>
<dbReference type="GO" id="GO:0000725">
    <property type="term" value="P:recombinational repair"/>
    <property type="evidence" value="ECO:0007669"/>
    <property type="project" value="TreeGrafter"/>
</dbReference>
<keyword evidence="8" id="KW-0346">Stress response</keyword>
<keyword evidence="10" id="KW-0234">DNA repair</keyword>
<evidence type="ECO:0000259" key="11">
    <source>
        <dbReference type="PROSITE" id="PS50162"/>
    </source>
</evidence>
<dbReference type="PROSITE" id="PS50162">
    <property type="entry name" value="RECA_2"/>
    <property type="match status" value="1"/>
</dbReference>
<evidence type="ECO:0000256" key="3">
    <source>
        <dbReference type="ARBA" id="ARBA00022763"/>
    </source>
</evidence>
<evidence type="ECO:0000256" key="1">
    <source>
        <dbReference type="ARBA" id="ARBA00022723"/>
    </source>
</evidence>
<evidence type="ECO:0000313" key="12">
    <source>
        <dbReference type="EMBL" id="CAE0260223.1"/>
    </source>
</evidence>
<dbReference type="Pfam" id="PF13481">
    <property type="entry name" value="AAA_25"/>
    <property type="match status" value="1"/>
</dbReference>
<dbReference type="HAMAP" id="MF_01498">
    <property type="entry name" value="RadA_bact"/>
    <property type="match status" value="1"/>
</dbReference>
<dbReference type="InterPro" id="IPR041166">
    <property type="entry name" value="Rubredoxin_2"/>
</dbReference>
<dbReference type="NCBIfam" id="TIGR00416">
    <property type="entry name" value="sms"/>
    <property type="match status" value="1"/>
</dbReference>
<dbReference type="SUPFAM" id="SSF54211">
    <property type="entry name" value="Ribosomal protein S5 domain 2-like"/>
    <property type="match status" value="1"/>
</dbReference>
<dbReference type="InterPro" id="IPR020568">
    <property type="entry name" value="Ribosomal_Su5_D2-typ_SF"/>
</dbReference>
<dbReference type="EMBL" id="HBIB01034714">
    <property type="protein sequence ID" value="CAE0260223.1"/>
    <property type="molecule type" value="Transcribed_RNA"/>
</dbReference>
<gene>
    <name evidence="12" type="ORF">PBIL07802_LOCUS22502</name>
</gene>
<keyword evidence="6" id="KW-0862">Zinc</keyword>
<reference evidence="12" key="1">
    <citation type="submission" date="2021-01" db="EMBL/GenBank/DDBJ databases">
        <authorList>
            <person name="Corre E."/>
            <person name="Pelletier E."/>
            <person name="Niang G."/>
            <person name="Scheremetjew M."/>
            <person name="Finn R."/>
            <person name="Kale V."/>
            <person name="Holt S."/>
            <person name="Cochrane G."/>
            <person name="Meng A."/>
            <person name="Brown T."/>
            <person name="Cohen L."/>
        </authorList>
    </citation>
    <scope>NUCLEOTIDE SEQUENCE</scope>
    <source>
        <strain evidence="12">NIES-2562</strain>
    </source>
</reference>
<dbReference type="AlphaFoldDB" id="A0A7S3DKJ7"/>
<dbReference type="SMART" id="SM00382">
    <property type="entry name" value="AAA"/>
    <property type="match status" value="1"/>
</dbReference>
<dbReference type="Gene3D" id="3.40.50.300">
    <property type="entry name" value="P-loop containing nucleotide triphosphate hydrolases"/>
    <property type="match status" value="1"/>
</dbReference>